<keyword evidence="2" id="KW-0560">Oxidoreductase</keyword>
<feature type="compositionally biased region" description="Basic residues" evidence="1">
    <location>
        <begin position="66"/>
        <end position="76"/>
    </location>
</feature>
<reference evidence="2" key="1">
    <citation type="submission" date="2020-02" db="EMBL/GenBank/DDBJ databases">
        <authorList>
            <person name="Meier V. D."/>
        </authorList>
    </citation>
    <scope>NUCLEOTIDE SEQUENCE</scope>
    <source>
        <strain evidence="2">AVDCRST_MAG67</strain>
    </source>
</reference>
<dbReference type="AlphaFoldDB" id="A0A6J4TEW2"/>
<proteinExistence type="predicted"/>
<sequence length="111" mass="12749">RLGAGVPRPRARGAGGRLGRGGDRARQPLRVGALRGDRHARHGGGPRLPARRRRGLRLRQRLDALHRRRRVRHGRRDRQLDAEAARARPDRPARAVHVQVRRRRRRPRAPV</sequence>
<dbReference type="GO" id="GO:0004350">
    <property type="term" value="F:glutamate-5-semialdehyde dehydrogenase activity"/>
    <property type="evidence" value="ECO:0007669"/>
    <property type="project" value="UniProtKB-EC"/>
</dbReference>
<feature type="compositionally biased region" description="Basic and acidic residues" evidence="1">
    <location>
        <begin position="77"/>
        <end position="93"/>
    </location>
</feature>
<feature type="compositionally biased region" description="Basic residues" evidence="1">
    <location>
        <begin position="38"/>
        <end position="59"/>
    </location>
</feature>
<dbReference type="EMBL" id="CADCVQ010000146">
    <property type="protein sequence ID" value="CAA9521598.1"/>
    <property type="molecule type" value="Genomic_DNA"/>
</dbReference>
<gene>
    <name evidence="2" type="ORF">AVDCRST_MAG67-3405</name>
</gene>
<feature type="region of interest" description="Disordered" evidence="1">
    <location>
        <begin position="1"/>
        <end position="111"/>
    </location>
</feature>
<feature type="non-terminal residue" evidence="2">
    <location>
        <position position="111"/>
    </location>
</feature>
<evidence type="ECO:0000256" key="1">
    <source>
        <dbReference type="SAM" id="MobiDB-lite"/>
    </source>
</evidence>
<name>A0A6J4TEW2_9ACTN</name>
<feature type="compositionally biased region" description="Basic residues" evidence="1">
    <location>
        <begin position="99"/>
        <end position="111"/>
    </location>
</feature>
<organism evidence="2">
    <name type="scientific">uncultured Solirubrobacteraceae bacterium</name>
    <dbReference type="NCBI Taxonomy" id="1162706"/>
    <lineage>
        <taxon>Bacteria</taxon>
        <taxon>Bacillati</taxon>
        <taxon>Actinomycetota</taxon>
        <taxon>Thermoleophilia</taxon>
        <taxon>Solirubrobacterales</taxon>
        <taxon>Solirubrobacteraceae</taxon>
        <taxon>environmental samples</taxon>
    </lineage>
</organism>
<evidence type="ECO:0000313" key="2">
    <source>
        <dbReference type="EMBL" id="CAA9521598.1"/>
    </source>
</evidence>
<accession>A0A6J4TEW2</accession>
<dbReference type="EC" id="1.2.1.41" evidence="2"/>
<protein>
    <submittedName>
        <fullName evidence="2">Gamma-glutamyl phosphate reductase</fullName>
        <ecNumber evidence="2">1.2.1.41</ecNumber>
    </submittedName>
</protein>
<feature type="non-terminal residue" evidence="2">
    <location>
        <position position="1"/>
    </location>
</feature>